<protein>
    <submittedName>
        <fullName evidence="1">Uncharacterized protein</fullName>
    </submittedName>
</protein>
<dbReference type="OrthoDB" id="6470414at2759"/>
<keyword evidence="2" id="KW-1185">Reference proteome</keyword>
<accession>A0A4Y2S149</accession>
<name>A0A4Y2S149_ARAVE</name>
<evidence type="ECO:0000313" key="1">
    <source>
        <dbReference type="EMBL" id="GBN81878.1"/>
    </source>
</evidence>
<organism evidence="1 2">
    <name type="scientific">Araneus ventricosus</name>
    <name type="common">Orbweaver spider</name>
    <name type="synonym">Epeira ventricosa</name>
    <dbReference type="NCBI Taxonomy" id="182803"/>
    <lineage>
        <taxon>Eukaryota</taxon>
        <taxon>Metazoa</taxon>
        <taxon>Ecdysozoa</taxon>
        <taxon>Arthropoda</taxon>
        <taxon>Chelicerata</taxon>
        <taxon>Arachnida</taxon>
        <taxon>Araneae</taxon>
        <taxon>Araneomorphae</taxon>
        <taxon>Entelegynae</taxon>
        <taxon>Araneoidea</taxon>
        <taxon>Araneidae</taxon>
        <taxon>Araneus</taxon>
    </lineage>
</organism>
<dbReference type="Proteomes" id="UP000499080">
    <property type="component" value="Unassembled WGS sequence"/>
</dbReference>
<dbReference type="EMBL" id="BGPR01149170">
    <property type="protein sequence ID" value="GBN81878.1"/>
    <property type="molecule type" value="Genomic_DNA"/>
</dbReference>
<comment type="caution">
    <text evidence="1">The sequence shown here is derived from an EMBL/GenBank/DDBJ whole genome shotgun (WGS) entry which is preliminary data.</text>
</comment>
<proteinExistence type="predicted"/>
<sequence>MEIIRCKIVQILPSLQSNIQDSLIKLLEDIGVTAEDELKYVQESDLTAILRPIQARKLIDAWTQLDELYVVVCMVELKSKFFFPLWFCEGVSLYMPPLPTNLPKLNRITEAVTDINEDMLVKTWEETAYKLDLCRVINGAHIEHF</sequence>
<reference evidence="1 2" key="1">
    <citation type="journal article" date="2019" name="Sci. Rep.">
        <title>Orb-weaving spider Araneus ventricosus genome elucidates the spidroin gene catalogue.</title>
        <authorList>
            <person name="Kono N."/>
            <person name="Nakamura H."/>
            <person name="Ohtoshi R."/>
            <person name="Moran D.A.P."/>
            <person name="Shinohara A."/>
            <person name="Yoshida Y."/>
            <person name="Fujiwara M."/>
            <person name="Mori M."/>
            <person name="Tomita M."/>
            <person name="Arakawa K."/>
        </authorList>
    </citation>
    <scope>NUCLEOTIDE SEQUENCE [LARGE SCALE GENOMIC DNA]</scope>
</reference>
<dbReference type="AlphaFoldDB" id="A0A4Y2S149"/>
<evidence type="ECO:0000313" key="2">
    <source>
        <dbReference type="Proteomes" id="UP000499080"/>
    </source>
</evidence>
<gene>
    <name evidence="1" type="ORF">AVEN_18462_1</name>
</gene>